<gene>
    <name evidence="2" type="ORF">BO97DRAFT_462509</name>
</gene>
<organism evidence="2 3">
    <name type="scientific">Aspergillus homomorphus (strain CBS 101889)</name>
    <dbReference type="NCBI Taxonomy" id="1450537"/>
    <lineage>
        <taxon>Eukaryota</taxon>
        <taxon>Fungi</taxon>
        <taxon>Dikarya</taxon>
        <taxon>Ascomycota</taxon>
        <taxon>Pezizomycotina</taxon>
        <taxon>Eurotiomycetes</taxon>
        <taxon>Eurotiomycetidae</taxon>
        <taxon>Eurotiales</taxon>
        <taxon>Aspergillaceae</taxon>
        <taxon>Aspergillus</taxon>
        <taxon>Aspergillus subgen. Circumdati</taxon>
    </lineage>
</organism>
<dbReference type="Pfam" id="PF19535">
    <property type="entry name" value="DUF6060"/>
    <property type="match status" value="1"/>
</dbReference>
<accession>A0A395HJU6</accession>
<feature type="signal peptide" evidence="1">
    <location>
        <begin position="1"/>
        <end position="22"/>
    </location>
</feature>
<proteinExistence type="predicted"/>
<keyword evidence="3" id="KW-1185">Reference proteome</keyword>
<sequence length="236" mass="24868">MLTLKPTIALLLLLLQTLSTTAQTTSTTTTQANCTVFNWNHNAAYLKTYAPQRVSGASTCADNNNRNLTCALTAAGDAMYSAQTNLTALSATFISVVDETVGNATLSEEFSRSIAGAIDGTRMLRPGQSAYLNFTAYRYCYTGTVDNCTSGVENRTAVEACAPLYHLIDEKGEEGRAVMDGMLSVVNVSRGAVGQFKDPYENQARGDAVALGTGVGKGVGRGWWVVVGGLGAAVLL</sequence>
<dbReference type="EMBL" id="KZ824323">
    <property type="protein sequence ID" value="RAL07886.1"/>
    <property type="molecule type" value="Genomic_DNA"/>
</dbReference>
<evidence type="ECO:0000313" key="3">
    <source>
        <dbReference type="Proteomes" id="UP000248961"/>
    </source>
</evidence>
<evidence type="ECO:0000313" key="2">
    <source>
        <dbReference type="EMBL" id="RAL07886.1"/>
    </source>
</evidence>
<keyword evidence="1" id="KW-0732">Signal</keyword>
<protein>
    <submittedName>
        <fullName evidence="2">Uncharacterized protein</fullName>
    </submittedName>
</protein>
<dbReference type="AlphaFoldDB" id="A0A395HJU6"/>
<feature type="chain" id="PRO_5017234306" evidence="1">
    <location>
        <begin position="23"/>
        <end position="236"/>
    </location>
</feature>
<name>A0A395HJU6_ASPHC</name>
<reference evidence="2 3" key="1">
    <citation type="submission" date="2018-02" db="EMBL/GenBank/DDBJ databases">
        <title>The genomes of Aspergillus section Nigri reveals drivers in fungal speciation.</title>
        <authorList>
            <consortium name="DOE Joint Genome Institute"/>
            <person name="Vesth T.C."/>
            <person name="Nybo J."/>
            <person name="Theobald S."/>
            <person name="Brandl J."/>
            <person name="Frisvad J.C."/>
            <person name="Nielsen K.F."/>
            <person name="Lyhne E.K."/>
            <person name="Kogle M.E."/>
            <person name="Kuo A."/>
            <person name="Riley R."/>
            <person name="Clum A."/>
            <person name="Nolan M."/>
            <person name="Lipzen A."/>
            <person name="Salamov A."/>
            <person name="Henrissat B."/>
            <person name="Wiebenga A."/>
            <person name="De vries R.P."/>
            <person name="Grigoriev I.V."/>
            <person name="Mortensen U.H."/>
            <person name="Andersen M.R."/>
            <person name="Baker S.E."/>
        </authorList>
    </citation>
    <scope>NUCLEOTIDE SEQUENCE [LARGE SCALE GENOMIC DNA]</scope>
    <source>
        <strain evidence="2 3">CBS 101889</strain>
    </source>
</reference>
<evidence type="ECO:0000256" key="1">
    <source>
        <dbReference type="SAM" id="SignalP"/>
    </source>
</evidence>
<dbReference type="GeneID" id="37203709"/>
<dbReference type="VEuPathDB" id="FungiDB:BO97DRAFT_462509"/>
<dbReference type="OrthoDB" id="3507521at2759"/>
<dbReference type="Proteomes" id="UP000248961">
    <property type="component" value="Unassembled WGS sequence"/>
</dbReference>
<dbReference type="InterPro" id="IPR045702">
    <property type="entry name" value="DUF6060"/>
</dbReference>
<dbReference type="RefSeq" id="XP_025547040.1">
    <property type="nucleotide sequence ID" value="XM_025699420.1"/>
</dbReference>